<evidence type="ECO:0000313" key="5">
    <source>
        <dbReference type="Proteomes" id="UP000029661"/>
    </source>
</evidence>
<reference evidence="4 5" key="1">
    <citation type="submission" date="2013-12" db="EMBL/GenBank/DDBJ databases">
        <title>The complete genome sequence of Methanobacterium sp. BRM9.</title>
        <authorList>
            <consortium name="Pastoral Greenhouse Gas Research Consortium"/>
            <person name="Kelly W.J."/>
            <person name="Leahy S.C."/>
            <person name="Perry R."/>
            <person name="Li D."/>
            <person name="Altermann E."/>
            <person name="Lambie S.C."/>
            <person name="Attwood G.T."/>
        </authorList>
    </citation>
    <scope>NUCLEOTIDE SEQUENCE [LARGE SCALE GENOMIC DNA]</scope>
    <source>
        <strain evidence="4 5">BRM9</strain>
    </source>
</reference>
<evidence type="ECO:0000259" key="3">
    <source>
        <dbReference type="PROSITE" id="PS51371"/>
    </source>
</evidence>
<evidence type="ECO:0000256" key="1">
    <source>
        <dbReference type="ARBA" id="ARBA00023122"/>
    </source>
</evidence>
<dbReference type="Proteomes" id="UP000029661">
    <property type="component" value="Chromosome"/>
</dbReference>
<dbReference type="Gene3D" id="3.10.580.10">
    <property type="entry name" value="CBS-domain"/>
    <property type="match status" value="2"/>
</dbReference>
<dbReference type="InterPro" id="IPR046342">
    <property type="entry name" value="CBS_dom_sf"/>
</dbReference>
<dbReference type="SMART" id="SM00116">
    <property type="entry name" value="CBS"/>
    <property type="match status" value="4"/>
</dbReference>
<feature type="domain" description="CBS" evidence="3">
    <location>
        <begin position="230"/>
        <end position="280"/>
    </location>
</feature>
<dbReference type="PROSITE" id="PS51371">
    <property type="entry name" value="CBS"/>
    <property type="match status" value="4"/>
</dbReference>
<proteinExistence type="predicted"/>
<dbReference type="InterPro" id="IPR051257">
    <property type="entry name" value="Diverse_CBS-Domain"/>
</dbReference>
<gene>
    <name evidence="4" type="ORF">BRM9_0269</name>
</gene>
<evidence type="ECO:0000256" key="2">
    <source>
        <dbReference type="PROSITE-ProRule" id="PRU00703"/>
    </source>
</evidence>
<feature type="domain" description="CBS" evidence="3">
    <location>
        <begin position="142"/>
        <end position="197"/>
    </location>
</feature>
<dbReference type="EMBL" id="CP006933">
    <property type="protein sequence ID" value="AIS31098.1"/>
    <property type="molecule type" value="Genomic_DNA"/>
</dbReference>
<dbReference type="Pfam" id="PF00571">
    <property type="entry name" value="CBS"/>
    <property type="match status" value="4"/>
</dbReference>
<dbReference type="GeneID" id="24791412"/>
<organism evidence="4 5">
    <name type="scientific">Methanobacterium formicicum</name>
    <dbReference type="NCBI Taxonomy" id="2162"/>
    <lineage>
        <taxon>Archaea</taxon>
        <taxon>Methanobacteriati</taxon>
        <taxon>Methanobacteriota</taxon>
        <taxon>Methanomada group</taxon>
        <taxon>Methanobacteria</taxon>
        <taxon>Methanobacteriales</taxon>
        <taxon>Methanobacteriaceae</taxon>
        <taxon>Methanobacterium</taxon>
    </lineage>
</organism>
<accession>A0A089ZG94</accession>
<feature type="domain" description="CBS" evidence="3">
    <location>
        <begin position="79"/>
        <end position="134"/>
    </location>
</feature>
<dbReference type="STRING" id="2162.BRM9_0269"/>
<dbReference type="RefSeq" id="WP_331437020.1">
    <property type="nucleotide sequence ID" value="NZ_CALCVY010000132.1"/>
</dbReference>
<name>A0A089ZG94_METFO</name>
<dbReference type="AlphaFoldDB" id="A0A089ZG94"/>
<protein>
    <submittedName>
        <fullName evidence="4">CBS domain-containing protein</fullName>
    </submittedName>
</protein>
<evidence type="ECO:0000313" key="4">
    <source>
        <dbReference type="EMBL" id="AIS31098.1"/>
    </source>
</evidence>
<keyword evidence="1 2" id="KW-0129">CBS domain</keyword>
<dbReference type="InterPro" id="IPR000644">
    <property type="entry name" value="CBS_dom"/>
</dbReference>
<sequence length="280" mass="31446">MMKIEDVMNEEVIVAEENEQVSHARNLMIKYGYSRILVVNQEDKLVGILTEKDLTRKMRSNGPKWKRRTIDKISIRRVMTPQPVTLTPTREVRDAVEIMIKNDISSVPVVDGDEVLGIVTKTELMDFYRDKFAGKWKVSDLMTSEVVTVNENHSIGHVISTMEDQKIGKLIVVRDNEPVGIITSANISFANVEDPETGVSVEKIAFLRKIDGQEKRNVREVSMVTAGDIMTNHLIKIEQTEDASSAADIMTKKEVSGIPVVNDNELVGIITKTDIIRGIQ</sequence>
<dbReference type="PANTHER" id="PTHR43080">
    <property type="entry name" value="CBS DOMAIN-CONTAINING PROTEIN CBSX3, MITOCHONDRIAL"/>
    <property type="match status" value="1"/>
</dbReference>
<dbReference type="KEGG" id="mfc:BRM9_0269"/>
<feature type="domain" description="CBS" evidence="3">
    <location>
        <begin position="8"/>
        <end position="64"/>
    </location>
</feature>
<dbReference type="PANTHER" id="PTHR43080:SF29">
    <property type="entry name" value="OS02G0818000 PROTEIN"/>
    <property type="match status" value="1"/>
</dbReference>
<dbReference type="SUPFAM" id="SSF54631">
    <property type="entry name" value="CBS-domain pair"/>
    <property type="match status" value="2"/>
</dbReference>